<name>A0ABC8JUD0_ERUVS</name>
<keyword evidence="2" id="KW-0902">Two-component regulatory system</keyword>
<accession>A0ABC8JUD0</accession>
<dbReference type="InterPro" id="IPR009057">
    <property type="entry name" value="Homeodomain-like_sf"/>
</dbReference>
<protein>
    <recommendedName>
        <fullName evidence="8">Response regulatory domain-containing protein</fullName>
    </recommendedName>
</protein>
<feature type="compositionally biased region" description="Basic and acidic residues" evidence="7">
    <location>
        <begin position="166"/>
        <end position="197"/>
    </location>
</feature>
<evidence type="ECO:0000256" key="2">
    <source>
        <dbReference type="ARBA" id="ARBA00023012"/>
    </source>
</evidence>
<evidence type="ECO:0000256" key="6">
    <source>
        <dbReference type="PROSITE-ProRule" id="PRU00169"/>
    </source>
</evidence>
<sequence length="501" mass="57167">MSQEHKTDDRDKTLFLEQETSKVNSPLNEFLQSTNVLVVDPDLITLRNMKEIMKQYTYQVTTYTDAEEAISFLTNCKHDINIVIWDYHMPGINGLQALEIIGSKMSLPVVIMSNDHQTKSVVDAIQHGACHYVMKPVRKEIIATIWHHIIHKRVMSKPGLVPPVVVHDDCSKQDKDDSVTVDQDRSEQNINKIEEKTTKKRKMTVKSNGSEQDDDNSRAVSKDNFEQSINKKKNASFRKPRMSWTGDLQQKFLDAIVILVMSNDHQTKSVVDAIQHGACHYVMKPVRKEIIATIWHHIIHKRVMSKPGLFPPVVVHDDCSKQDKDDSVTIDQDRSEQNINKIEEKTTKKRKMTVKSSGSEQDDDNSRVVSKDNFEQSINKKKNTSFKKPRMSWTGDLQQKFLDAIVILGGPKKATPKGLLKCLQDMKIEGLTLNNVSSHLQKYRQTIEENPIPQQYPETSWSSVCKPSTFLCLKNGFFAPSSLMNGPPVYPIQDINIKMVT</sequence>
<evidence type="ECO:0000256" key="3">
    <source>
        <dbReference type="ARBA" id="ARBA00023015"/>
    </source>
</evidence>
<feature type="compositionally biased region" description="Basic and acidic residues" evidence="7">
    <location>
        <begin position="215"/>
        <end position="225"/>
    </location>
</feature>
<feature type="region of interest" description="Disordered" evidence="7">
    <location>
        <begin position="321"/>
        <end position="375"/>
    </location>
</feature>
<keyword evidence="4" id="KW-0804">Transcription</keyword>
<dbReference type="EMBL" id="CAKOAT010140598">
    <property type="protein sequence ID" value="CAH8338469.1"/>
    <property type="molecule type" value="Genomic_DNA"/>
</dbReference>
<evidence type="ECO:0000256" key="5">
    <source>
        <dbReference type="ARBA" id="ARBA00023242"/>
    </source>
</evidence>
<organism evidence="9 10">
    <name type="scientific">Eruca vesicaria subsp. sativa</name>
    <name type="common">Garden rocket</name>
    <name type="synonym">Eruca sativa</name>
    <dbReference type="NCBI Taxonomy" id="29727"/>
    <lineage>
        <taxon>Eukaryota</taxon>
        <taxon>Viridiplantae</taxon>
        <taxon>Streptophyta</taxon>
        <taxon>Embryophyta</taxon>
        <taxon>Tracheophyta</taxon>
        <taxon>Spermatophyta</taxon>
        <taxon>Magnoliopsida</taxon>
        <taxon>eudicotyledons</taxon>
        <taxon>Gunneridae</taxon>
        <taxon>Pentapetalae</taxon>
        <taxon>rosids</taxon>
        <taxon>malvids</taxon>
        <taxon>Brassicales</taxon>
        <taxon>Brassicaceae</taxon>
        <taxon>Brassiceae</taxon>
        <taxon>Eruca</taxon>
    </lineage>
</organism>
<dbReference type="InterPro" id="IPR006447">
    <property type="entry name" value="Myb_dom_plants"/>
</dbReference>
<feature type="modified residue" description="4-aspartylphosphate" evidence="6">
    <location>
        <position position="86"/>
    </location>
</feature>
<gene>
    <name evidence="9" type="ORF">ERUC_LOCUS14895</name>
</gene>
<dbReference type="SUPFAM" id="SSF52172">
    <property type="entry name" value="CheY-like"/>
    <property type="match status" value="2"/>
</dbReference>
<reference evidence="9 10" key="1">
    <citation type="submission" date="2022-03" db="EMBL/GenBank/DDBJ databases">
        <authorList>
            <person name="Macdonald S."/>
            <person name="Ahmed S."/>
            <person name="Newling K."/>
        </authorList>
    </citation>
    <scope>NUCLEOTIDE SEQUENCE [LARGE SCALE GENOMIC DNA]</scope>
</reference>
<feature type="compositionally biased region" description="Basic and acidic residues" evidence="7">
    <location>
        <begin position="321"/>
        <end position="346"/>
    </location>
</feature>
<feature type="compositionally biased region" description="Basic and acidic residues" evidence="7">
    <location>
        <begin position="364"/>
        <end position="374"/>
    </location>
</feature>
<dbReference type="Pfam" id="PF00072">
    <property type="entry name" value="Response_reg"/>
    <property type="match status" value="1"/>
</dbReference>
<evidence type="ECO:0000256" key="4">
    <source>
        <dbReference type="ARBA" id="ARBA00023163"/>
    </source>
</evidence>
<dbReference type="SUPFAM" id="SSF46689">
    <property type="entry name" value="Homeodomain-like"/>
    <property type="match status" value="1"/>
</dbReference>
<keyword evidence="5" id="KW-0539">Nucleus</keyword>
<proteinExistence type="predicted"/>
<evidence type="ECO:0000313" key="9">
    <source>
        <dbReference type="EMBL" id="CAH8338469.1"/>
    </source>
</evidence>
<dbReference type="Gene3D" id="1.10.10.60">
    <property type="entry name" value="Homeodomain-like"/>
    <property type="match status" value="1"/>
</dbReference>
<evidence type="ECO:0000256" key="1">
    <source>
        <dbReference type="ARBA" id="ARBA00004123"/>
    </source>
</evidence>
<evidence type="ECO:0000259" key="8">
    <source>
        <dbReference type="PROSITE" id="PS50110"/>
    </source>
</evidence>
<dbReference type="CDD" id="cd17584">
    <property type="entry name" value="REC_typeB_ARR-like"/>
    <property type="match status" value="1"/>
</dbReference>
<dbReference type="InterPro" id="IPR001789">
    <property type="entry name" value="Sig_transdc_resp-reg_receiver"/>
</dbReference>
<dbReference type="InterPro" id="IPR011006">
    <property type="entry name" value="CheY-like_superfamily"/>
</dbReference>
<comment type="subcellular location">
    <subcellularLocation>
        <location evidence="1">Nucleus</location>
    </subcellularLocation>
</comment>
<dbReference type="GO" id="GO:0005634">
    <property type="term" value="C:nucleus"/>
    <property type="evidence" value="ECO:0007669"/>
    <property type="project" value="UniProtKB-SubCell"/>
</dbReference>
<dbReference type="AlphaFoldDB" id="A0ABC8JUD0"/>
<dbReference type="NCBIfam" id="TIGR01557">
    <property type="entry name" value="myb_SHAQKYF"/>
    <property type="match status" value="1"/>
</dbReference>
<dbReference type="GO" id="GO:0000160">
    <property type="term" value="P:phosphorelay signal transduction system"/>
    <property type="evidence" value="ECO:0007669"/>
    <property type="project" value="UniProtKB-KW"/>
</dbReference>
<keyword evidence="10" id="KW-1185">Reference proteome</keyword>
<keyword evidence="3" id="KW-0805">Transcription regulation</keyword>
<dbReference type="InterPro" id="IPR045279">
    <property type="entry name" value="ARR-like"/>
</dbReference>
<evidence type="ECO:0000256" key="7">
    <source>
        <dbReference type="SAM" id="MobiDB-lite"/>
    </source>
</evidence>
<keyword evidence="6" id="KW-0597">Phosphoprotein</keyword>
<dbReference type="Gene3D" id="3.40.50.2300">
    <property type="match status" value="1"/>
</dbReference>
<dbReference type="SMART" id="SM00448">
    <property type="entry name" value="REC"/>
    <property type="match status" value="1"/>
</dbReference>
<dbReference type="PANTHER" id="PTHR43874">
    <property type="entry name" value="TWO-COMPONENT RESPONSE REGULATOR"/>
    <property type="match status" value="1"/>
</dbReference>
<dbReference type="Proteomes" id="UP001642260">
    <property type="component" value="Unassembled WGS sequence"/>
</dbReference>
<dbReference type="PROSITE" id="PS50110">
    <property type="entry name" value="RESPONSE_REGULATORY"/>
    <property type="match status" value="1"/>
</dbReference>
<comment type="caution">
    <text evidence="9">The sequence shown here is derived from an EMBL/GenBank/DDBJ whole genome shotgun (WGS) entry which is preliminary data.</text>
</comment>
<dbReference type="PANTHER" id="PTHR43874:SF98">
    <property type="entry name" value="TWO-COMPONENT RESPONSE REGULATOR ARR19-RELATED"/>
    <property type="match status" value="1"/>
</dbReference>
<evidence type="ECO:0000313" key="10">
    <source>
        <dbReference type="Proteomes" id="UP001642260"/>
    </source>
</evidence>
<feature type="region of interest" description="Disordered" evidence="7">
    <location>
        <begin position="166"/>
        <end position="234"/>
    </location>
</feature>
<feature type="domain" description="Response regulatory" evidence="8">
    <location>
        <begin position="35"/>
        <end position="150"/>
    </location>
</feature>